<evidence type="ECO:0000313" key="1">
    <source>
        <dbReference type="EMBL" id="KAI5657894.1"/>
    </source>
</evidence>
<keyword evidence="2" id="KW-1185">Reference proteome</keyword>
<dbReference type="Proteomes" id="UP001060085">
    <property type="component" value="Linkage Group LG06"/>
</dbReference>
<dbReference type="EMBL" id="CM044706">
    <property type="protein sequence ID" value="KAI5657894.1"/>
    <property type="molecule type" value="Genomic_DNA"/>
</dbReference>
<reference evidence="2" key="1">
    <citation type="journal article" date="2023" name="Nat. Plants">
        <title>Single-cell RNA sequencing provides a high-resolution roadmap for understanding the multicellular compartmentation of specialized metabolism.</title>
        <authorList>
            <person name="Sun S."/>
            <person name="Shen X."/>
            <person name="Li Y."/>
            <person name="Li Y."/>
            <person name="Wang S."/>
            <person name="Li R."/>
            <person name="Zhang H."/>
            <person name="Shen G."/>
            <person name="Guo B."/>
            <person name="Wei J."/>
            <person name="Xu J."/>
            <person name="St-Pierre B."/>
            <person name="Chen S."/>
            <person name="Sun C."/>
        </authorList>
    </citation>
    <scope>NUCLEOTIDE SEQUENCE [LARGE SCALE GENOMIC DNA]</scope>
</reference>
<evidence type="ECO:0000313" key="2">
    <source>
        <dbReference type="Proteomes" id="UP001060085"/>
    </source>
</evidence>
<sequence length="152" mass="16876">MPYSDAVNVVAGLGVSHHSCVRTLNVSPYRGVIIEGRQISNVRMGCRVGVVMASRPPQYGNPKRIVVKLGHAFALCDQEGPRFGWFIELLKIYADLPSPIGAEDQRHWQDRDLPWTVGLILSFAVDYSQGCLELKKEEQSRATSWGLIGPID</sequence>
<protein>
    <submittedName>
        <fullName evidence="1">Uncharacterized protein</fullName>
    </submittedName>
</protein>
<name>A0ACC0AAQ1_CATRO</name>
<accession>A0ACC0AAQ1</accession>
<proteinExistence type="predicted"/>
<organism evidence="1 2">
    <name type="scientific">Catharanthus roseus</name>
    <name type="common">Madagascar periwinkle</name>
    <name type="synonym">Vinca rosea</name>
    <dbReference type="NCBI Taxonomy" id="4058"/>
    <lineage>
        <taxon>Eukaryota</taxon>
        <taxon>Viridiplantae</taxon>
        <taxon>Streptophyta</taxon>
        <taxon>Embryophyta</taxon>
        <taxon>Tracheophyta</taxon>
        <taxon>Spermatophyta</taxon>
        <taxon>Magnoliopsida</taxon>
        <taxon>eudicotyledons</taxon>
        <taxon>Gunneridae</taxon>
        <taxon>Pentapetalae</taxon>
        <taxon>asterids</taxon>
        <taxon>lamiids</taxon>
        <taxon>Gentianales</taxon>
        <taxon>Apocynaceae</taxon>
        <taxon>Rauvolfioideae</taxon>
        <taxon>Vinceae</taxon>
        <taxon>Catharanthinae</taxon>
        <taxon>Catharanthus</taxon>
    </lineage>
</organism>
<comment type="caution">
    <text evidence="1">The sequence shown here is derived from an EMBL/GenBank/DDBJ whole genome shotgun (WGS) entry which is preliminary data.</text>
</comment>
<gene>
    <name evidence="1" type="ORF">M9H77_26687</name>
</gene>